<evidence type="ECO:0000313" key="1">
    <source>
        <dbReference type="EMBL" id="GAA3022811.1"/>
    </source>
</evidence>
<evidence type="ECO:0008006" key="3">
    <source>
        <dbReference type="Google" id="ProtNLM"/>
    </source>
</evidence>
<proteinExistence type="predicted"/>
<evidence type="ECO:0000313" key="2">
    <source>
        <dbReference type="Proteomes" id="UP001501035"/>
    </source>
</evidence>
<dbReference type="EMBL" id="BAAAVS010000001">
    <property type="protein sequence ID" value="GAA3022811.1"/>
    <property type="molecule type" value="Genomic_DNA"/>
</dbReference>
<gene>
    <name evidence="1" type="ORF">GCM10010528_01140</name>
</gene>
<dbReference type="RefSeq" id="WP_290703481.1">
    <property type="nucleotide sequence ID" value="NZ_BAAAVS010000001.1"/>
</dbReference>
<sequence length="132" mass="13779">MADRGSRGDGSRTGRERLRKLTQAALNADETVDQVEGILGDMGEVLVGLGGTIGTLEGTFTTFDASLVNLSTTMTRVDGMADQVEDLMSRLEAIVARVERIVGIVDTALAPVSAVESVGRGVASMLGLGRRA</sequence>
<reference evidence="2" key="1">
    <citation type="journal article" date="2019" name="Int. J. Syst. Evol. Microbiol.">
        <title>The Global Catalogue of Microorganisms (GCM) 10K type strain sequencing project: providing services to taxonomists for standard genome sequencing and annotation.</title>
        <authorList>
            <consortium name="The Broad Institute Genomics Platform"/>
            <consortium name="The Broad Institute Genome Sequencing Center for Infectious Disease"/>
            <person name="Wu L."/>
            <person name="Ma J."/>
        </authorList>
    </citation>
    <scope>NUCLEOTIDE SEQUENCE [LARGE SCALE GENOMIC DNA]</scope>
    <source>
        <strain evidence="2">JCM 14234</strain>
    </source>
</reference>
<organism evidence="1 2">
    <name type="scientific">Gordonia defluvii</name>
    <dbReference type="NCBI Taxonomy" id="283718"/>
    <lineage>
        <taxon>Bacteria</taxon>
        <taxon>Bacillati</taxon>
        <taxon>Actinomycetota</taxon>
        <taxon>Actinomycetes</taxon>
        <taxon>Mycobacteriales</taxon>
        <taxon>Gordoniaceae</taxon>
        <taxon>Gordonia</taxon>
    </lineage>
</organism>
<dbReference type="Proteomes" id="UP001501035">
    <property type="component" value="Unassembled WGS sequence"/>
</dbReference>
<accession>A0ABP6KXH4</accession>
<name>A0ABP6KXH4_9ACTN</name>
<protein>
    <recommendedName>
        <fullName evidence="3">ATPase</fullName>
    </recommendedName>
</protein>
<comment type="caution">
    <text evidence="1">The sequence shown here is derived from an EMBL/GenBank/DDBJ whole genome shotgun (WGS) entry which is preliminary data.</text>
</comment>
<keyword evidence="2" id="KW-1185">Reference proteome</keyword>